<accession>A0A0A9A5F0</accession>
<dbReference type="AlphaFoldDB" id="A0A0A9A5F0"/>
<proteinExistence type="predicted"/>
<reference evidence="1" key="2">
    <citation type="journal article" date="2015" name="Data Brief">
        <title>Shoot transcriptome of the giant reed, Arundo donax.</title>
        <authorList>
            <person name="Barrero R.A."/>
            <person name="Guerrero F.D."/>
            <person name="Moolhuijzen P."/>
            <person name="Goolsby J.A."/>
            <person name="Tidwell J."/>
            <person name="Bellgard S.E."/>
            <person name="Bellgard M.I."/>
        </authorList>
    </citation>
    <scope>NUCLEOTIDE SEQUENCE</scope>
    <source>
        <tissue evidence="1">Shoot tissue taken approximately 20 cm above the soil surface</tissue>
    </source>
</reference>
<evidence type="ECO:0000313" key="1">
    <source>
        <dbReference type="EMBL" id="JAD44220.1"/>
    </source>
</evidence>
<reference evidence="1" key="1">
    <citation type="submission" date="2014-09" db="EMBL/GenBank/DDBJ databases">
        <authorList>
            <person name="Magalhaes I.L.F."/>
            <person name="Oliveira U."/>
            <person name="Santos F.R."/>
            <person name="Vidigal T.H.D.A."/>
            <person name="Brescovit A.D."/>
            <person name="Santos A.J."/>
        </authorList>
    </citation>
    <scope>NUCLEOTIDE SEQUENCE</scope>
    <source>
        <tissue evidence="1">Shoot tissue taken approximately 20 cm above the soil surface</tissue>
    </source>
</reference>
<protein>
    <submittedName>
        <fullName evidence="1">Uncharacterized protein</fullName>
    </submittedName>
</protein>
<name>A0A0A9A5F0_ARUDO</name>
<sequence length="27" mass="3164">MNANFGPVWLVLFFSTEVALKRLQLIR</sequence>
<organism evidence="1">
    <name type="scientific">Arundo donax</name>
    <name type="common">Giant reed</name>
    <name type="synonym">Donax arundinaceus</name>
    <dbReference type="NCBI Taxonomy" id="35708"/>
    <lineage>
        <taxon>Eukaryota</taxon>
        <taxon>Viridiplantae</taxon>
        <taxon>Streptophyta</taxon>
        <taxon>Embryophyta</taxon>
        <taxon>Tracheophyta</taxon>
        <taxon>Spermatophyta</taxon>
        <taxon>Magnoliopsida</taxon>
        <taxon>Liliopsida</taxon>
        <taxon>Poales</taxon>
        <taxon>Poaceae</taxon>
        <taxon>PACMAD clade</taxon>
        <taxon>Arundinoideae</taxon>
        <taxon>Arundineae</taxon>
        <taxon>Arundo</taxon>
    </lineage>
</organism>
<dbReference type="EMBL" id="GBRH01253675">
    <property type="protein sequence ID" value="JAD44220.1"/>
    <property type="molecule type" value="Transcribed_RNA"/>
</dbReference>